<dbReference type="OrthoDB" id="2535391at2759"/>
<dbReference type="Pfam" id="PF14634">
    <property type="entry name" value="zf-RING_5"/>
    <property type="match status" value="1"/>
</dbReference>
<feature type="coiled-coil region" evidence="6">
    <location>
        <begin position="95"/>
        <end position="122"/>
    </location>
</feature>
<dbReference type="PANTHER" id="PTHR22663">
    <property type="entry name" value="RING FINGER PROTEIN NARYA-RELATED"/>
    <property type="match status" value="1"/>
</dbReference>
<keyword evidence="2 5" id="KW-0863">Zinc-finger</keyword>
<name>A0A9B0U7N7_CHRAS</name>
<dbReference type="AlphaFoldDB" id="A0A9B0U7N7"/>
<dbReference type="GO" id="GO:0007131">
    <property type="term" value="P:reciprocal meiotic recombination"/>
    <property type="evidence" value="ECO:0007669"/>
    <property type="project" value="InterPro"/>
</dbReference>
<dbReference type="GO" id="GO:0008270">
    <property type="term" value="F:zinc ion binding"/>
    <property type="evidence" value="ECO:0007669"/>
    <property type="project" value="UniProtKB-KW"/>
</dbReference>
<keyword evidence="4" id="KW-0469">Meiosis</keyword>
<keyword evidence="6" id="KW-0175">Coiled coil</keyword>
<dbReference type="PANTHER" id="PTHR22663:SF21">
    <property type="entry name" value="E3 SUMO-PROTEIN LIGASE RNF212-RELATED"/>
    <property type="match status" value="1"/>
</dbReference>
<dbReference type="GO" id="GO:0007129">
    <property type="term" value="P:homologous chromosome pairing at meiosis"/>
    <property type="evidence" value="ECO:0007669"/>
    <property type="project" value="TreeGrafter"/>
</dbReference>
<evidence type="ECO:0000256" key="6">
    <source>
        <dbReference type="SAM" id="Coils"/>
    </source>
</evidence>
<proteinExistence type="predicted"/>
<dbReference type="GO" id="GO:0016925">
    <property type="term" value="P:protein sumoylation"/>
    <property type="evidence" value="ECO:0007669"/>
    <property type="project" value="TreeGrafter"/>
</dbReference>
<evidence type="ECO:0000256" key="2">
    <source>
        <dbReference type="ARBA" id="ARBA00022771"/>
    </source>
</evidence>
<keyword evidence="1" id="KW-0479">Metal-binding</keyword>
<accession>A0A9B0U7N7</accession>
<dbReference type="InterPro" id="IPR017907">
    <property type="entry name" value="Znf_RING_CS"/>
</dbReference>
<evidence type="ECO:0000313" key="8">
    <source>
        <dbReference type="Proteomes" id="UP000504623"/>
    </source>
</evidence>
<evidence type="ECO:0000256" key="3">
    <source>
        <dbReference type="ARBA" id="ARBA00022833"/>
    </source>
</evidence>
<evidence type="ECO:0000256" key="1">
    <source>
        <dbReference type="ARBA" id="ARBA00022723"/>
    </source>
</evidence>
<dbReference type="PROSITE" id="PS50089">
    <property type="entry name" value="ZF_RING_2"/>
    <property type="match status" value="1"/>
</dbReference>
<evidence type="ECO:0000256" key="4">
    <source>
        <dbReference type="ARBA" id="ARBA00023254"/>
    </source>
</evidence>
<dbReference type="RefSeq" id="XP_006874195.1">
    <property type="nucleotide sequence ID" value="XM_006874133.1"/>
</dbReference>
<dbReference type="GO" id="GO:0019789">
    <property type="term" value="F:SUMO transferase activity"/>
    <property type="evidence" value="ECO:0007669"/>
    <property type="project" value="InterPro"/>
</dbReference>
<reference evidence="9" key="1">
    <citation type="submission" date="2025-08" db="UniProtKB">
        <authorList>
            <consortium name="RefSeq"/>
        </authorList>
    </citation>
    <scope>IDENTIFICATION</scope>
    <source>
        <tissue evidence="9">Spleen</tissue>
    </source>
</reference>
<dbReference type="GeneID" id="102830805"/>
<dbReference type="InterPro" id="IPR042123">
    <property type="entry name" value="Zip3/RNF212-like"/>
</dbReference>
<dbReference type="Proteomes" id="UP000504623">
    <property type="component" value="Unplaced"/>
</dbReference>
<sequence length="616" mass="70325">MANHVFCNRCFQGPHNTSRFSLTNCGHVYCDVCLCKGKKDECLICKAPCRTVSLSKHVSWNLQCFDWSLLTICPKYERRTSQISEFQDKHRRRLYTFYREKISKLEDSLRKAMLEIEQLQSVRSSQQPAFNTMKTSMSTKPNGYLLFPPSSSALDRAETMEVDVTPSPTRRPEVAAGPMRMSLISPPQDGRMELLLPGFLTPCQRFPLPDPARLEDPREQGKTCTHRNTYTHVHTHTHMYIYSHTHTHTQIHTHKYTYTHVHTHTHRYIYIHIHTQTQIHTHKYTYIHVHTHTHTYIYIHTHTQIHTHKYTYTHVHTHRYTCIHIHTHIHAYTHMHTHMYTYTHVHTHTQIHTHKYTYTHVHSHTHKCTHRYTYTHIHMYTHGVLGALGGSFGVLSGPQGVYGGIGDYRVWGGIEGSWGVAGQQLQLEEVPGLVQFSAPGSTQWQNPILAMSGSQAGGEGRWTRACVNQCWAACCFTLDDSPSPTGRRSCQEDTASRPTLCVFSGKPSSLLSPTGHMDSSSWYRGFRYLAGRRDKCADGQVDPSQQVVSGMRCAEGQLGSQTAAMLAGALEWGEGRQCSRATVSYRRGDDVQAHHDLESCPQNHHLHPEDISVFAT</sequence>
<evidence type="ECO:0000259" key="7">
    <source>
        <dbReference type="PROSITE" id="PS50089"/>
    </source>
</evidence>
<evidence type="ECO:0000256" key="5">
    <source>
        <dbReference type="PROSITE-ProRule" id="PRU00175"/>
    </source>
</evidence>
<evidence type="ECO:0000313" key="9">
    <source>
        <dbReference type="RefSeq" id="XP_006874195.1"/>
    </source>
</evidence>
<dbReference type="CDD" id="cd16746">
    <property type="entry name" value="RING-HC_RNF212"/>
    <property type="match status" value="1"/>
</dbReference>
<organism evidence="8 9">
    <name type="scientific">Chrysochloris asiatica</name>
    <name type="common">Cape golden mole</name>
    <dbReference type="NCBI Taxonomy" id="185453"/>
    <lineage>
        <taxon>Eukaryota</taxon>
        <taxon>Metazoa</taxon>
        <taxon>Chordata</taxon>
        <taxon>Craniata</taxon>
        <taxon>Vertebrata</taxon>
        <taxon>Euteleostomi</taxon>
        <taxon>Mammalia</taxon>
        <taxon>Eutheria</taxon>
        <taxon>Afrotheria</taxon>
        <taxon>Chrysochloridae</taxon>
        <taxon>Chrysochlorinae</taxon>
        <taxon>Chrysochloris</taxon>
    </lineage>
</organism>
<feature type="domain" description="RING-type" evidence="7">
    <location>
        <begin position="7"/>
        <end position="46"/>
    </location>
</feature>
<dbReference type="PROSITE" id="PS00518">
    <property type="entry name" value="ZF_RING_1"/>
    <property type="match status" value="1"/>
</dbReference>
<gene>
    <name evidence="9" type="primary">LOC102830805</name>
</gene>
<protein>
    <submittedName>
        <fullName evidence="9">Uncharacterized protein LOC102830805</fullName>
    </submittedName>
</protein>
<dbReference type="InterPro" id="IPR001841">
    <property type="entry name" value="Znf_RING"/>
</dbReference>
<keyword evidence="3" id="KW-0862">Zinc</keyword>
<dbReference type="GO" id="GO:0000795">
    <property type="term" value="C:synaptonemal complex"/>
    <property type="evidence" value="ECO:0007669"/>
    <property type="project" value="InterPro"/>
</dbReference>
<keyword evidence="8" id="KW-1185">Reference proteome</keyword>